<dbReference type="OrthoDB" id="667577at2759"/>
<dbReference type="SUPFAM" id="SSF47095">
    <property type="entry name" value="HMG-box"/>
    <property type="match status" value="1"/>
</dbReference>
<protein>
    <recommendedName>
        <fullName evidence="1">YABBY protein C-terminal domain-containing protein</fullName>
    </recommendedName>
</protein>
<sequence length="60" mass="6766">MVAKKKATGGAIKKRSAYNKYMKGALGRIKDEHPDMAHKERFTLAAQQWKTHPDNPKSKA</sequence>
<dbReference type="CDD" id="cd00084">
    <property type="entry name" value="HMG-box_SF"/>
    <property type="match status" value="1"/>
</dbReference>
<evidence type="ECO:0000259" key="1">
    <source>
        <dbReference type="Pfam" id="PF04690"/>
    </source>
</evidence>
<comment type="caution">
    <text evidence="2">The sequence shown here is derived from an EMBL/GenBank/DDBJ whole genome shotgun (WGS) entry which is preliminary data.</text>
</comment>
<reference evidence="2 3" key="2">
    <citation type="journal article" date="2012" name="Open Biol.">
        <title>Characteristics of nucleosomes and linker DNA regions on the genome of the basidiomycete Mixia osmundae revealed by mono- and dinucleosome mapping.</title>
        <authorList>
            <person name="Nishida H."/>
            <person name="Kondo S."/>
            <person name="Matsumoto T."/>
            <person name="Suzuki Y."/>
            <person name="Yoshikawa H."/>
            <person name="Taylor T.D."/>
            <person name="Sugiyama J."/>
        </authorList>
    </citation>
    <scope>NUCLEOTIDE SEQUENCE [LARGE SCALE GENOMIC DNA]</scope>
    <source>
        <strain evidence="3">CBS 9802 / IAM 14324 / JCM 22182 / KY 12970</strain>
    </source>
</reference>
<dbReference type="Proteomes" id="UP000009131">
    <property type="component" value="Unassembled WGS sequence"/>
</dbReference>
<evidence type="ECO:0000313" key="2">
    <source>
        <dbReference type="EMBL" id="GAA97558.1"/>
    </source>
</evidence>
<proteinExistence type="predicted"/>
<dbReference type="HOGENOM" id="CLU_192412_1_0_1"/>
<organism evidence="2 3">
    <name type="scientific">Mixia osmundae (strain CBS 9802 / IAM 14324 / JCM 22182 / KY 12970)</name>
    <dbReference type="NCBI Taxonomy" id="764103"/>
    <lineage>
        <taxon>Eukaryota</taxon>
        <taxon>Fungi</taxon>
        <taxon>Dikarya</taxon>
        <taxon>Basidiomycota</taxon>
        <taxon>Pucciniomycotina</taxon>
        <taxon>Mixiomycetes</taxon>
        <taxon>Mixiales</taxon>
        <taxon>Mixiaceae</taxon>
        <taxon>Mixia</taxon>
    </lineage>
</organism>
<dbReference type="InterPro" id="IPR056775">
    <property type="entry name" value="YABBY_C"/>
</dbReference>
<keyword evidence="3" id="KW-1185">Reference proteome</keyword>
<dbReference type="InParanoid" id="G7E3Z8"/>
<dbReference type="AlphaFoldDB" id="G7E3Z8"/>
<dbReference type="Pfam" id="PF04690">
    <property type="entry name" value="YABBY"/>
    <property type="match status" value="1"/>
</dbReference>
<reference evidence="2 3" key="1">
    <citation type="journal article" date="2011" name="J. Gen. Appl. Microbiol.">
        <title>Draft genome sequencing of the enigmatic basidiomycete Mixia osmundae.</title>
        <authorList>
            <person name="Nishida H."/>
            <person name="Nagatsuka Y."/>
            <person name="Sugiyama J."/>
        </authorList>
    </citation>
    <scope>NUCLEOTIDE SEQUENCE [LARGE SCALE GENOMIC DNA]</scope>
    <source>
        <strain evidence="3">CBS 9802 / IAM 14324 / JCM 22182 / KY 12970</strain>
    </source>
</reference>
<gene>
    <name evidence="2" type="primary">Mo04236</name>
    <name evidence="2" type="ORF">E5Q_04236</name>
</gene>
<feature type="domain" description="YABBY protein C-terminal" evidence="1">
    <location>
        <begin position="15"/>
        <end position="55"/>
    </location>
</feature>
<name>G7E3Z8_MIXOS</name>
<dbReference type="Gene3D" id="1.10.30.10">
    <property type="entry name" value="High mobility group box domain"/>
    <property type="match status" value="1"/>
</dbReference>
<dbReference type="eggNOG" id="ENOG502TMTK">
    <property type="taxonomic scope" value="Eukaryota"/>
</dbReference>
<evidence type="ECO:0000313" key="3">
    <source>
        <dbReference type="Proteomes" id="UP000009131"/>
    </source>
</evidence>
<accession>G7E3Z8</accession>
<dbReference type="InterPro" id="IPR036910">
    <property type="entry name" value="HMG_box_dom_sf"/>
</dbReference>
<dbReference type="EMBL" id="BABT02000126">
    <property type="protein sequence ID" value="GAA97558.1"/>
    <property type="molecule type" value="Genomic_DNA"/>
</dbReference>